<comment type="caution">
    <text evidence="1">The sequence shown here is derived from an EMBL/GenBank/DDBJ whole genome shotgun (WGS) entry which is preliminary data.</text>
</comment>
<organism evidence="1 2">
    <name type="scientific">Undibacterium squillarum</name>
    <dbReference type="NCBI Taxonomy" id="1131567"/>
    <lineage>
        <taxon>Bacteria</taxon>
        <taxon>Pseudomonadati</taxon>
        <taxon>Pseudomonadota</taxon>
        <taxon>Betaproteobacteria</taxon>
        <taxon>Burkholderiales</taxon>
        <taxon>Oxalobacteraceae</taxon>
        <taxon>Undibacterium</taxon>
    </lineage>
</organism>
<protein>
    <submittedName>
        <fullName evidence="1">Uncharacterized protein</fullName>
    </submittedName>
</protein>
<evidence type="ECO:0000313" key="1">
    <source>
        <dbReference type="EMBL" id="GGX28077.1"/>
    </source>
</evidence>
<sequence length="70" mass="7767">MGRAHCNAPIGSDTELRLKKRITAVGSDLYANIVISISRKARLSADDSQIAVLNTAFEAFLRVLRVPRWI</sequence>
<keyword evidence="2" id="KW-1185">Reference proteome</keyword>
<evidence type="ECO:0000313" key="2">
    <source>
        <dbReference type="Proteomes" id="UP000653343"/>
    </source>
</evidence>
<dbReference type="EMBL" id="BMYU01000001">
    <property type="protein sequence ID" value="GGX28077.1"/>
    <property type="molecule type" value="Genomic_DNA"/>
</dbReference>
<proteinExistence type="predicted"/>
<name>A0ABQ2XR57_9BURK</name>
<gene>
    <name evidence="1" type="ORF">GCM10010946_00980</name>
</gene>
<reference evidence="2" key="1">
    <citation type="journal article" date="2019" name="Int. J. Syst. Evol. Microbiol.">
        <title>The Global Catalogue of Microorganisms (GCM) 10K type strain sequencing project: providing services to taxonomists for standard genome sequencing and annotation.</title>
        <authorList>
            <consortium name="The Broad Institute Genomics Platform"/>
            <consortium name="The Broad Institute Genome Sequencing Center for Infectious Disease"/>
            <person name="Wu L."/>
            <person name="Ma J."/>
        </authorList>
    </citation>
    <scope>NUCLEOTIDE SEQUENCE [LARGE SCALE GENOMIC DNA]</scope>
    <source>
        <strain evidence="2">KCTC 23917</strain>
    </source>
</reference>
<accession>A0ABQ2XR57</accession>
<dbReference type="Proteomes" id="UP000653343">
    <property type="component" value="Unassembled WGS sequence"/>
</dbReference>